<dbReference type="InterPro" id="IPR050700">
    <property type="entry name" value="YIM1/Zinc_Alcohol_DH_Fams"/>
</dbReference>
<dbReference type="Proteomes" id="UP001501183">
    <property type="component" value="Unassembled WGS sequence"/>
</dbReference>
<gene>
    <name evidence="2" type="ORF">GCM10023094_48660</name>
</gene>
<dbReference type="RefSeq" id="WP_345351637.1">
    <property type="nucleotide sequence ID" value="NZ_BAABFB010000072.1"/>
</dbReference>
<protein>
    <submittedName>
        <fullName evidence="2">NADP-dependent oxidoreductase</fullName>
    </submittedName>
</protein>
<proteinExistence type="predicted"/>
<dbReference type="PANTHER" id="PTHR11695:SF294">
    <property type="entry name" value="RETICULON-4-INTERACTING PROTEIN 1, MITOCHONDRIAL"/>
    <property type="match status" value="1"/>
</dbReference>
<organism evidence="2 3">
    <name type="scientific">Rhodococcus olei</name>
    <dbReference type="NCBI Taxonomy" id="2161675"/>
    <lineage>
        <taxon>Bacteria</taxon>
        <taxon>Bacillati</taxon>
        <taxon>Actinomycetota</taxon>
        <taxon>Actinomycetes</taxon>
        <taxon>Mycobacteriales</taxon>
        <taxon>Nocardiaceae</taxon>
        <taxon>Rhodococcus</taxon>
    </lineage>
</organism>
<dbReference type="InterPro" id="IPR036291">
    <property type="entry name" value="NAD(P)-bd_dom_sf"/>
</dbReference>
<dbReference type="SUPFAM" id="SSF50129">
    <property type="entry name" value="GroES-like"/>
    <property type="match status" value="1"/>
</dbReference>
<comment type="caution">
    <text evidence="2">The sequence shown here is derived from an EMBL/GenBank/DDBJ whole genome shotgun (WGS) entry which is preliminary data.</text>
</comment>
<name>A0ABP8PM15_9NOCA</name>
<evidence type="ECO:0000259" key="1">
    <source>
        <dbReference type="SMART" id="SM00829"/>
    </source>
</evidence>
<dbReference type="CDD" id="cd05289">
    <property type="entry name" value="MDR_like_2"/>
    <property type="match status" value="1"/>
</dbReference>
<dbReference type="Gene3D" id="3.40.50.720">
    <property type="entry name" value="NAD(P)-binding Rossmann-like Domain"/>
    <property type="match status" value="1"/>
</dbReference>
<keyword evidence="3" id="KW-1185">Reference proteome</keyword>
<sequence>MKAITYPGYGEPSVLELSDITDRPVGRGEILVRLVAASVNPVDWKTTAGYLADYAPVEFPAVAGSDVSGTVVAVGDDVTEFRVGDDVIGSVAPFIGAFSELAPVAAAVAAAKPDRLTFAEAACLPTAGLTALTAIRALAPEPGDTVVVNGAAGGIGTFATQLARSAGARVVGICSPAGADHVRRLGAEPVAYGPGLTSRLPDLDPARTSLVDTHGGEALADLVAVLGDPARAVSVAAPEIGTHGGRYLVVAPNGGDLAELAGAAADGRVQVVVARTFPIRDTRDAYEHLRAGGVHGKVVLDASTGW</sequence>
<evidence type="ECO:0000313" key="2">
    <source>
        <dbReference type="EMBL" id="GAA4488567.1"/>
    </source>
</evidence>
<feature type="domain" description="Enoyl reductase (ER)" evidence="1">
    <location>
        <begin position="10"/>
        <end position="300"/>
    </location>
</feature>
<dbReference type="Pfam" id="PF08240">
    <property type="entry name" value="ADH_N"/>
    <property type="match status" value="1"/>
</dbReference>
<reference evidence="3" key="1">
    <citation type="journal article" date="2019" name="Int. J. Syst. Evol. Microbiol.">
        <title>The Global Catalogue of Microorganisms (GCM) 10K type strain sequencing project: providing services to taxonomists for standard genome sequencing and annotation.</title>
        <authorList>
            <consortium name="The Broad Institute Genomics Platform"/>
            <consortium name="The Broad Institute Genome Sequencing Center for Infectious Disease"/>
            <person name="Wu L."/>
            <person name="Ma J."/>
        </authorList>
    </citation>
    <scope>NUCLEOTIDE SEQUENCE [LARGE SCALE GENOMIC DNA]</scope>
    <source>
        <strain evidence="3">JCM 32206</strain>
    </source>
</reference>
<accession>A0ABP8PM15</accession>
<dbReference type="InterPro" id="IPR011032">
    <property type="entry name" value="GroES-like_sf"/>
</dbReference>
<dbReference type="SMART" id="SM00829">
    <property type="entry name" value="PKS_ER"/>
    <property type="match status" value="1"/>
</dbReference>
<dbReference type="InterPro" id="IPR013154">
    <property type="entry name" value="ADH-like_N"/>
</dbReference>
<dbReference type="Pfam" id="PF13602">
    <property type="entry name" value="ADH_zinc_N_2"/>
    <property type="match status" value="1"/>
</dbReference>
<dbReference type="PANTHER" id="PTHR11695">
    <property type="entry name" value="ALCOHOL DEHYDROGENASE RELATED"/>
    <property type="match status" value="1"/>
</dbReference>
<dbReference type="InterPro" id="IPR020843">
    <property type="entry name" value="ER"/>
</dbReference>
<dbReference type="EMBL" id="BAABFB010000072">
    <property type="protein sequence ID" value="GAA4488567.1"/>
    <property type="molecule type" value="Genomic_DNA"/>
</dbReference>
<dbReference type="SUPFAM" id="SSF51735">
    <property type="entry name" value="NAD(P)-binding Rossmann-fold domains"/>
    <property type="match status" value="1"/>
</dbReference>
<evidence type="ECO:0000313" key="3">
    <source>
        <dbReference type="Proteomes" id="UP001501183"/>
    </source>
</evidence>
<dbReference type="Gene3D" id="3.90.180.10">
    <property type="entry name" value="Medium-chain alcohol dehydrogenases, catalytic domain"/>
    <property type="match status" value="1"/>
</dbReference>